<protein>
    <submittedName>
        <fullName evidence="2">Prepilin-type N-terminal cleavage/methylation domain protein</fullName>
    </submittedName>
</protein>
<reference evidence="2 3" key="1">
    <citation type="journal article" date="2012" name="Environ. Microbiol.">
        <title>Complete genome of Candidatus Chloracidobacterium thermophilum, a chlorophyll-based photoheterotroph belonging to the phylum Acidobacteria.</title>
        <authorList>
            <person name="Garcia Costas A.M."/>
            <person name="Liu Z."/>
            <person name="Tomsho L.P."/>
            <person name="Schuster S.C."/>
            <person name="Ward D.M."/>
            <person name="Bryant D.A."/>
        </authorList>
    </citation>
    <scope>NUCLEOTIDE SEQUENCE [LARGE SCALE GENOMIC DNA]</scope>
    <source>
        <strain evidence="2 3">B</strain>
    </source>
</reference>
<dbReference type="NCBIfam" id="TIGR02532">
    <property type="entry name" value="IV_pilin_GFxxxE"/>
    <property type="match status" value="1"/>
</dbReference>
<name>G2LH69_CHLTF</name>
<keyword evidence="1" id="KW-0472">Membrane</keyword>
<dbReference type="Proteomes" id="UP000006791">
    <property type="component" value="Chromosome 1"/>
</dbReference>
<evidence type="ECO:0000256" key="1">
    <source>
        <dbReference type="SAM" id="Phobius"/>
    </source>
</evidence>
<proteinExistence type="predicted"/>
<keyword evidence="3" id="KW-1185">Reference proteome</keyword>
<dbReference type="HOGENOM" id="CLU_498480_0_0_0"/>
<dbReference type="EMBL" id="CP002514">
    <property type="protein sequence ID" value="AEP11811.1"/>
    <property type="molecule type" value="Genomic_DNA"/>
</dbReference>
<evidence type="ECO:0000313" key="3">
    <source>
        <dbReference type="Proteomes" id="UP000006791"/>
    </source>
</evidence>
<feature type="transmembrane region" description="Helical" evidence="1">
    <location>
        <begin position="21"/>
        <end position="54"/>
    </location>
</feature>
<keyword evidence="1" id="KW-1133">Transmembrane helix</keyword>
<evidence type="ECO:0000313" key="2">
    <source>
        <dbReference type="EMBL" id="AEP11811.1"/>
    </source>
</evidence>
<dbReference type="InterPro" id="IPR012902">
    <property type="entry name" value="N_methyl_site"/>
</dbReference>
<dbReference type="STRING" id="981222.Cabther_A1057"/>
<dbReference type="AlphaFoldDB" id="G2LH69"/>
<accession>G2LH69</accession>
<dbReference type="PROSITE" id="PS00409">
    <property type="entry name" value="PROKAR_NTER_METHYL"/>
    <property type="match status" value="1"/>
</dbReference>
<organism evidence="2 3">
    <name type="scientific">Chloracidobacterium thermophilum (strain B)</name>
    <dbReference type="NCBI Taxonomy" id="981222"/>
    <lineage>
        <taxon>Bacteria</taxon>
        <taxon>Pseudomonadati</taxon>
        <taxon>Acidobacteriota</taxon>
        <taxon>Terriglobia</taxon>
        <taxon>Terriglobales</taxon>
        <taxon>Acidobacteriaceae</taxon>
        <taxon>Chloracidobacterium</taxon>
    </lineage>
</organism>
<dbReference type="KEGG" id="ctm:Cabther_A1057"/>
<keyword evidence="1" id="KW-0812">Transmembrane</keyword>
<gene>
    <name evidence="2" type="ordered locus">Cabther_A1057</name>
</gene>
<sequence length="546" mass="58441">MQPPCRLQGWSRLQRRSPRRAVIQAGFSLVELLVVAGILTIAMAAVMGTLSLALQTNRNNSALVEANNNVRAVINFIKNDLDNVGELPLTSVFFATPDPNPRLGAPAVYVRRGFLEARGFPVGSESQAQAPDRIGDVPPLLNDGTLDTSCDILSPIQAWTTVSHGALSQGTFASPALVANQGYADTEGTPAAERYPNLRLYPGACDPTEVATAYGNGSHQLITLQVNPVPVALRVSVPDPANPGNNIVQQQIFPVEATFSAYARLDGGNLVLEPERTTSSDPDYGGSIPVGTPVNLKPDRVAPNAVKNSNPFVNPNDRLLAPRLRPYVDTLLLTYQYTPPGGGGSPLPTSTLNNLSAPTTLCVLGLVTGIQDNDIVLADNDLAGINPRWSDIIQSGVPVTITRMRLSHYFVGWDGGDSAPVLYCRQGGLLSPLAFDIENLRLNFTLVEEGAVRADGTPIQGSMFNTNDIGGPIPLPSGADPTRNPARTPLTTKTQVRLVELTVYGRTGERERALIRADAAIPDAFNRGYFHVSERTTIGLRNLVPR</sequence>